<keyword evidence="2" id="KW-1185">Reference proteome</keyword>
<comment type="caution">
    <text evidence="1">The sequence shown here is derived from an EMBL/GenBank/DDBJ whole genome shotgun (WGS) entry which is preliminary data.</text>
</comment>
<sequence>MQFAAGAAIFVSSSCPANRFVSAGDFRNSLRDSGYLALYRVRAGLGRNRKPTVPRAALSVSPAVSPISRAVLKPRGTNHSASPNASSMMVCCAVYG</sequence>
<evidence type="ECO:0000313" key="1">
    <source>
        <dbReference type="EMBL" id="KAF0325515.1"/>
    </source>
</evidence>
<accession>A0A8H3WFR8</accession>
<dbReference type="AlphaFoldDB" id="A0A8H3WFR8"/>
<name>A0A8H3WFR8_9PEZI</name>
<evidence type="ECO:0000313" key="2">
    <source>
        <dbReference type="Proteomes" id="UP000434172"/>
    </source>
</evidence>
<gene>
    <name evidence="1" type="ORF">GQ607_007266</name>
</gene>
<proteinExistence type="predicted"/>
<reference evidence="1 2" key="1">
    <citation type="submission" date="2019-12" db="EMBL/GenBank/DDBJ databases">
        <title>A genome sequence resource for the geographically widespread anthracnose pathogen Colletotrichum asianum.</title>
        <authorList>
            <person name="Meng Y."/>
        </authorList>
    </citation>
    <scope>NUCLEOTIDE SEQUENCE [LARGE SCALE GENOMIC DNA]</scope>
    <source>
        <strain evidence="1 2">ICMP 18580</strain>
    </source>
</reference>
<dbReference type="EMBL" id="WOWK01000036">
    <property type="protein sequence ID" value="KAF0325515.1"/>
    <property type="molecule type" value="Genomic_DNA"/>
</dbReference>
<organism evidence="1 2">
    <name type="scientific">Colletotrichum asianum</name>
    <dbReference type="NCBI Taxonomy" id="702518"/>
    <lineage>
        <taxon>Eukaryota</taxon>
        <taxon>Fungi</taxon>
        <taxon>Dikarya</taxon>
        <taxon>Ascomycota</taxon>
        <taxon>Pezizomycotina</taxon>
        <taxon>Sordariomycetes</taxon>
        <taxon>Hypocreomycetidae</taxon>
        <taxon>Glomerellales</taxon>
        <taxon>Glomerellaceae</taxon>
        <taxon>Colletotrichum</taxon>
        <taxon>Colletotrichum gloeosporioides species complex</taxon>
    </lineage>
</organism>
<protein>
    <submittedName>
        <fullName evidence="1">Uncharacterized protein</fullName>
    </submittedName>
</protein>
<dbReference type="Proteomes" id="UP000434172">
    <property type="component" value="Unassembled WGS sequence"/>
</dbReference>